<keyword evidence="6" id="KW-1185">Reference proteome</keyword>
<dbReference type="SUPFAM" id="SSF53756">
    <property type="entry name" value="UDP-Glycosyltransferase/glycogen phosphorylase"/>
    <property type="match status" value="1"/>
</dbReference>
<dbReference type="PANTHER" id="PTHR44943:SF4">
    <property type="entry name" value="TPR REPEAT-CONTAINING PROTEIN MJ0798"/>
    <property type="match status" value="1"/>
</dbReference>
<keyword evidence="1" id="KW-0677">Repeat</keyword>
<dbReference type="SUPFAM" id="SSF48452">
    <property type="entry name" value="TPR-like"/>
    <property type="match status" value="2"/>
</dbReference>
<dbReference type="Proteomes" id="UP000184096">
    <property type="component" value="Chromosome I"/>
</dbReference>
<proteinExistence type="predicted"/>
<evidence type="ECO:0000313" key="5">
    <source>
        <dbReference type="EMBL" id="SHN65435.1"/>
    </source>
</evidence>
<evidence type="ECO:0000256" key="1">
    <source>
        <dbReference type="ARBA" id="ARBA00022737"/>
    </source>
</evidence>
<evidence type="ECO:0000313" key="6">
    <source>
        <dbReference type="Proteomes" id="UP000184096"/>
    </source>
</evidence>
<dbReference type="RefSeq" id="WP_072816720.1">
    <property type="nucleotide sequence ID" value="NZ_LT670849.1"/>
</dbReference>
<dbReference type="PROSITE" id="PS50293">
    <property type="entry name" value="TPR_REGION"/>
    <property type="match status" value="1"/>
</dbReference>
<dbReference type="PROSITE" id="PS50005">
    <property type="entry name" value="TPR"/>
    <property type="match status" value="3"/>
</dbReference>
<dbReference type="Pfam" id="PF14559">
    <property type="entry name" value="TPR_19"/>
    <property type="match status" value="1"/>
</dbReference>
<gene>
    <name evidence="5" type="ORF">SAMN05444170_0713</name>
</gene>
<feature type="region of interest" description="Disordered" evidence="4">
    <location>
        <begin position="1"/>
        <end position="20"/>
    </location>
</feature>
<evidence type="ECO:0000256" key="2">
    <source>
        <dbReference type="ARBA" id="ARBA00022803"/>
    </source>
</evidence>
<organism evidence="5 6">
    <name type="scientific">Bradyrhizobium erythrophlei</name>
    <dbReference type="NCBI Taxonomy" id="1437360"/>
    <lineage>
        <taxon>Bacteria</taxon>
        <taxon>Pseudomonadati</taxon>
        <taxon>Pseudomonadota</taxon>
        <taxon>Alphaproteobacteria</taxon>
        <taxon>Hyphomicrobiales</taxon>
        <taxon>Nitrobacteraceae</taxon>
        <taxon>Bradyrhizobium</taxon>
    </lineage>
</organism>
<evidence type="ECO:0000256" key="4">
    <source>
        <dbReference type="SAM" id="MobiDB-lite"/>
    </source>
</evidence>
<dbReference type="Pfam" id="PF00515">
    <property type="entry name" value="TPR_1"/>
    <property type="match status" value="1"/>
</dbReference>
<feature type="compositionally biased region" description="Basic and acidic residues" evidence="4">
    <location>
        <begin position="1"/>
        <end position="18"/>
    </location>
</feature>
<name>A0A1M7T3U2_9BRAD</name>
<dbReference type="InterPro" id="IPR011990">
    <property type="entry name" value="TPR-like_helical_dom_sf"/>
</dbReference>
<keyword evidence="2 3" id="KW-0802">TPR repeat</keyword>
<dbReference type="Gene3D" id="3.40.50.2000">
    <property type="entry name" value="Glycogen Phosphorylase B"/>
    <property type="match status" value="1"/>
</dbReference>
<dbReference type="OrthoDB" id="6193797at2"/>
<dbReference type="PANTHER" id="PTHR44943">
    <property type="entry name" value="CELLULOSE SYNTHASE OPERON PROTEIN C"/>
    <property type="match status" value="1"/>
</dbReference>
<dbReference type="AlphaFoldDB" id="A0A1M7T3U2"/>
<dbReference type="Pfam" id="PF13432">
    <property type="entry name" value="TPR_16"/>
    <property type="match status" value="1"/>
</dbReference>
<reference evidence="6" key="1">
    <citation type="submission" date="2016-11" db="EMBL/GenBank/DDBJ databases">
        <authorList>
            <person name="Varghese N."/>
            <person name="Submissions S."/>
        </authorList>
    </citation>
    <scope>NUCLEOTIDE SEQUENCE [LARGE SCALE GENOMIC DNA]</scope>
    <source>
        <strain evidence="6">GAS401</strain>
    </source>
</reference>
<accession>A0A1M7T3U2</accession>
<dbReference type="EMBL" id="LT670849">
    <property type="protein sequence ID" value="SHN65435.1"/>
    <property type="molecule type" value="Genomic_DNA"/>
</dbReference>
<feature type="repeat" description="TPR" evidence="3">
    <location>
        <begin position="122"/>
        <end position="155"/>
    </location>
</feature>
<dbReference type="Gene3D" id="1.25.40.10">
    <property type="entry name" value="Tetratricopeptide repeat domain"/>
    <property type="match status" value="3"/>
</dbReference>
<dbReference type="InterPro" id="IPR051685">
    <property type="entry name" value="Ycf3/AcsC/BcsC/TPR_MFPF"/>
</dbReference>
<protein>
    <submittedName>
        <fullName evidence="5">Tetratricopeptide (TPR) repeat</fullName>
    </submittedName>
</protein>
<evidence type="ECO:0000256" key="3">
    <source>
        <dbReference type="PROSITE-ProRule" id="PRU00339"/>
    </source>
</evidence>
<feature type="repeat" description="TPR" evidence="3">
    <location>
        <begin position="88"/>
        <end position="121"/>
    </location>
</feature>
<sequence>MDRREPRAAARKSDKPSRDTSTTLYEAACAHAQAGRFADAQIYCEKALAIEPDQEAALYLAGLTAMQTGQGDRAIEWFARAIRQTPKVEYVSALGIALHRQGRLHEALKAFDKAAAIQPENGVHWKDLGGVLIDLDRPDEALLSLRRALDLHPRYVEAANLSGQILYRQNRFQDALEAFNLSLDASSNQADALHMRALVLQDLGRLEEAAADGLRSQTLDPANADTHNNLGYVLHKLSRYDESLVCYERALSLRPDHIPALKNKADLLADFLRFDEAMACHRTAEAIAPNDPIIKWNMALIHMVTGDFEAGWVGREIRWKTGLGMAEPNFSQPLWLGNGSLRDKTILIFADEGIGDCFQFARYVPMVADLGAEVILAVQDSARPFLSRLSGVAECISKSEAVLPNFDVHCSMSSLPLAFKTELETIPASVPYLPAPLPGRKDEWESHLGTHDRLRVGLVWSGNPRHSNDRNRSLPLRVLAKLLNVDAQFVSLQKDPRVIDKQVLIGLDMLDMTEKLSDFEETAALISCLDVVVTVDTSVAHLAGGLGCPVWILLPYRPDFRWLLGREDSPWYPTARLFRQDERRDYASVIDRICDELAAERETFELLRGSDLSETEQIGHNTKSPHFRGSS</sequence>
<dbReference type="SMART" id="SM00028">
    <property type="entry name" value="TPR"/>
    <property type="match status" value="8"/>
</dbReference>
<dbReference type="InterPro" id="IPR019734">
    <property type="entry name" value="TPR_rpt"/>
</dbReference>
<feature type="repeat" description="TPR" evidence="3">
    <location>
        <begin position="224"/>
        <end position="257"/>
    </location>
</feature>